<name>A0A9W4U548_9PLEO</name>
<proteinExistence type="predicted"/>
<accession>A0A9W4U548</accession>
<evidence type="ECO:0000313" key="5">
    <source>
        <dbReference type="EMBL" id="CAI6267882.1"/>
    </source>
</evidence>
<feature type="domain" description="AAA+ ATPase" evidence="4">
    <location>
        <begin position="518"/>
        <end position="647"/>
    </location>
</feature>
<feature type="compositionally biased region" description="Acidic residues" evidence="3">
    <location>
        <begin position="58"/>
        <end position="67"/>
    </location>
</feature>
<evidence type="ECO:0000256" key="1">
    <source>
        <dbReference type="ARBA" id="ARBA00022741"/>
    </source>
</evidence>
<dbReference type="Proteomes" id="UP001152607">
    <property type="component" value="Unassembled WGS sequence"/>
</dbReference>
<dbReference type="OrthoDB" id="10042665at2759"/>
<dbReference type="SMART" id="SM00382">
    <property type="entry name" value="AAA"/>
    <property type="match status" value="1"/>
</dbReference>
<dbReference type="GO" id="GO:0005524">
    <property type="term" value="F:ATP binding"/>
    <property type="evidence" value="ECO:0007669"/>
    <property type="project" value="UniProtKB-KW"/>
</dbReference>
<dbReference type="Gene3D" id="3.40.50.300">
    <property type="entry name" value="P-loop containing nucleotide triphosphate hydrolases"/>
    <property type="match status" value="1"/>
</dbReference>
<gene>
    <name evidence="5" type="ORF">PDIGIT_LOCUS1608</name>
</gene>
<dbReference type="SUPFAM" id="SSF52540">
    <property type="entry name" value="P-loop containing nucleoside triphosphate hydrolases"/>
    <property type="match status" value="1"/>
</dbReference>
<dbReference type="InterPro" id="IPR003593">
    <property type="entry name" value="AAA+_ATPase"/>
</dbReference>
<evidence type="ECO:0000256" key="3">
    <source>
        <dbReference type="SAM" id="MobiDB-lite"/>
    </source>
</evidence>
<dbReference type="GO" id="GO:0016887">
    <property type="term" value="F:ATP hydrolysis activity"/>
    <property type="evidence" value="ECO:0007669"/>
    <property type="project" value="InterPro"/>
</dbReference>
<sequence length="742" mass="84240">MIYRYLLFSHLFSRSHCHNQAMENAVSAPGGLAESEYARPVNRFARRSRKPRPVPDQNEPEETENIDESSLSKEQNDGVEHGMFLESKDLYRSNPRQEWTVWSPDDLENGSQATASEKFALIIKRERIQQEDGSVGLSLHSLQVQSPLIREMLSSVFGGYPGINTNLKKLQFNAPFREFYYRWREFSIASKNSKADEITAAHFALLFDIISAQILPHIDVVKDLMLNNAITYDYLWALFEPGMEVYSVMDKQHRLYRLLSTDYVTGRDGTKYFRLTCQHIDTDGTRFGYVTTNLSIGSFADVLPTTSLQVLPAYLKPGIDEIRTRLRQRGKAFESLRGCHYKSYSGDYKLAQASFGRAPVQTIEDGRIIVDCEMFCRYNRSFEKRLDALDEPISTHQNKAFGSALGIGEHDDDSDLSGAPPAYQILVHSLRESRRRQSDTTLSDEHYVFCTATVHGFCLRSKQWVTFNVDNVKEIIWNKEAFDRLSLPHDYKRLIRGLVHTQLNANDSFDDVVSGKGRGIVMLLSGEPGTGKTLTAESVSEVMRRPLYSMAAGELGDTADAVENNLQRVLETSTKWSAVLLLDECDVFLEKRSIDSVHMQRNKIVSVFLRLLEYYQGVMLLTTNRVDSFDPAFESRIHLTIDFPKLDFQSRLQVWRTFVRPGNTESNYASDLSHAEIEKLALAEMNGRQIRNIVKTARLLAAGEQSRLALGHIEAVLRVKQGVGAQLDVDMRGSGEEEDSLV</sequence>
<keyword evidence="6" id="KW-1185">Reference proteome</keyword>
<protein>
    <recommendedName>
        <fullName evidence="4">AAA+ ATPase domain-containing protein</fullName>
    </recommendedName>
</protein>
<evidence type="ECO:0000313" key="6">
    <source>
        <dbReference type="Proteomes" id="UP001152607"/>
    </source>
</evidence>
<comment type="caution">
    <text evidence="5">The sequence shown here is derived from an EMBL/GenBank/DDBJ whole genome shotgun (WGS) entry which is preliminary data.</text>
</comment>
<dbReference type="InterPro" id="IPR027417">
    <property type="entry name" value="P-loop_NTPase"/>
</dbReference>
<organism evidence="5 6">
    <name type="scientific">Periconia digitata</name>
    <dbReference type="NCBI Taxonomy" id="1303443"/>
    <lineage>
        <taxon>Eukaryota</taxon>
        <taxon>Fungi</taxon>
        <taxon>Dikarya</taxon>
        <taxon>Ascomycota</taxon>
        <taxon>Pezizomycotina</taxon>
        <taxon>Dothideomycetes</taxon>
        <taxon>Pleosporomycetidae</taxon>
        <taxon>Pleosporales</taxon>
        <taxon>Massarineae</taxon>
        <taxon>Periconiaceae</taxon>
        <taxon>Periconia</taxon>
    </lineage>
</organism>
<dbReference type="PANTHER" id="PTHR46411">
    <property type="entry name" value="FAMILY ATPASE, PUTATIVE-RELATED"/>
    <property type="match status" value="1"/>
</dbReference>
<dbReference type="InterPro" id="IPR000641">
    <property type="entry name" value="CbxX/CfxQ"/>
</dbReference>
<evidence type="ECO:0000259" key="4">
    <source>
        <dbReference type="SMART" id="SM00382"/>
    </source>
</evidence>
<dbReference type="InterPro" id="IPR003959">
    <property type="entry name" value="ATPase_AAA_core"/>
</dbReference>
<keyword evidence="1" id="KW-0547">Nucleotide-binding</keyword>
<evidence type="ECO:0000256" key="2">
    <source>
        <dbReference type="ARBA" id="ARBA00022840"/>
    </source>
</evidence>
<reference evidence="5" key="1">
    <citation type="submission" date="2023-01" db="EMBL/GenBank/DDBJ databases">
        <authorList>
            <person name="Van Ghelder C."/>
            <person name="Rancurel C."/>
        </authorList>
    </citation>
    <scope>NUCLEOTIDE SEQUENCE</scope>
    <source>
        <strain evidence="5">CNCM I-4278</strain>
    </source>
</reference>
<dbReference type="CDD" id="cd19481">
    <property type="entry name" value="RecA-like_protease"/>
    <property type="match status" value="1"/>
</dbReference>
<keyword evidence="2" id="KW-0067">ATP-binding</keyword>
<dbReference type="PRINTS" id="PR00819">
    <property type="entry name" value="CBXCFQXSUPER"/>
</dbReference>
<dbReference type="EMBL" id="CAOQHR010000001">
    <property type="protein sequence ID" value="CAI6267882.1"/>
    <property type="molecule type" value="Genomic_DNA"/>
</dbReference>
<dbReference type="InterPro" id="IPR054289">
    <property type="entry name" value="DUF7025"/>
</dbReference>
<feature type="region of interest" description="Disordered" evidence="3">
    <location>
        <begin position="43"/>
        <end position="78"/>
    </location>
</feature>
<dbReference type="Pfam" id="PF00004">
    <property type="entry name" value="AAA"/>
    <property type="match status" value="1"/>
</dbReference>
<dbReference type="Pfam" id="PF22942">
    <property type="entry name" value="DUF7025"/>
    <property type="match status" value="1"/>
</dbReference>
<dbReference type="PANTHER" id="PTHR46411:SF3">
    <property type="entry name" value="AAA+ ATPASE DOMAIN-CONTAINING PROTEIN"/>
    <property type="match status" value="1"/>
</dbReference>
<dbReference type="AlphaFoldDB" id="A0A9W4U548"/>